<feature type="compositionally biased region" description="Polar residues" evidence="16">
    <location>
        <begin position="378"/>
        <end position="387"/>
    </location>
</feature>
<evidence type="ECO:0000256" key="14">
    <source>
        <dbReference type="ARBA" id="ARBA00093549"/>
    </source>
</evidence>
<dbReference type="GO" id="GO:0007368">
    <property type="term" value="P:determination of left/right symmetry"/>
    <property type="evidence" value="ECO:0007669"/>
    <property type="project" value="Ensembl"/>
</dbReference>
<keyword evidence="5 15" id="KW-0678">Repressor</keyword>
<dbReference type="GO" id="GO:0001829">
    <property type="term" value="P:trophectodermal cell differentiation"/>
    <property type="evidence" value="ECO:0007669"/>
    <property type="project" value="Ensembl"/>
</dbReference>
<comment type="function">
    <text evidence="15">Component of the CCR4-NOT complex which is one of the major cellular mRNA deadenylases and is linked to various cellular processes including bulk mRNA degradation, miRNA-mediated repression, translational repression during translational initiation and general transcription regulation. Additional complex functions may be a consequence of its influence on mRNA expression. May be involved in metabolic regulation; may be involved in recruitment of the CCR4-NOT complex to deadenylation target mRNAs involved in energy metabolism. Involved in mitotic progression and regulation of the spindle assembly checkpoint by regulating the stability of MAD1L1 mRNA. Can repress transcription and may link the CCR4-NOT complex to transcriptional regulation; the repressive function may involve histone deacetylases. Involved in the maintenance of embryonic stem (ES) cell identity.</text>
</comment>
<dbReference type="Pfam" id="PF04065">
    <property type="entry name" value="Not3"/>
    <property type="match status" value="1"/>
</dbReference>
<dbReference type="InterPro" id="IPR040168">
    <property type="entry name" value="Not2/3/5"/>
</dbReference>
<dbReference type="STRING" id="9541.ENSMFAP00000042737"/>
<dbReference type="GeneTree" id="ENSGT00390000014743"/>
<dbReference type="GO" id="GO:0006402">
    <property type="term" value="P:mRNA catabolic process"/>
    <property type="evidence" value="ECO:0007669"/>
    <property type="project" value="Ensembl"/>
</dbReference>
<feature type="compositionally biased region" description="Pro residues" evidence="16">
    <location>
        <begin position="317"/>
        <end position="330"/>
    </location>
</feature>
<dbReference type="GO" id="GO:0120162">
    <property type="term" value="P:positive regulation of cold-induced thermogenesis"/>
    <property type="evidence" value="ECO:0007669"/>
    <property type="project" value="Ensembl"/>
</dbReference>
<feature type="compositionally biased region" description="Basic and acidic residues" evidence="16">
    <location>
        <begin position="284"/>
        <end position="293"/>
    </location>
</feature>
<dbReference type="InterPro" id="IPR038635">
    <property type="entry name" value="CCR4-NOT_su2/3/5_C_sf"/>
</dbReference>
<dbReference type="InterPro" id="IPR012270">
    <property type="entry name" value="CCR4-NOT_su3/5"/>
</dbReference>
<reference evidence="19" key="2">
    <citation type="submission" date="2025-08" db="UniProtKB">
        <authorList>
            <consortium name="Ensembl"/>
        </authorList>
    </citation>
    <scope>IDENTIFICATION</scope>
</reference>
<sequence length="777" mass="85079">MADKRKLQGEIDRCLKKVSEGVEQFEDIWQKLHNAANANQKEKYEADLKKEIKKLQRLRDQIKTWVASNEIKDKRQLIDNRKLIETQMERFKVVERETKTKAYSKEGLGLAQKVDPAQKEKEEVGQWLTNTIDTLNMQVDQFESEVESLSVQTRKKKGDKDKQDRIEGLKRHIEKHRYHVRMLETILRMLDNDSILVDAIRKIKDDVEYYVDSSQDPDFEENEFLYDDLDLEDIPQALVATSPPSHSHMEDEIFNQSSSTPTSTTSSSPIPPSPANCTTENSEDDKKRGRSTDSEVSQSPAKNGSKPVHSNQHPQSPAVPPTYPSGPPPAASALSTTPGNNGVPAPAAPPSALGPKASPAPSHNSGTPAPYAQAVAPSATSGPSTTQPRPPAPSLAEVAAEVEGAAAIVTAVPVEGLASRMAPPVSGEAAGWAWVGLGSRRQPFPFYSLFPGYSSVVADSPAEVALSSSGGNNASSQALGPPSGPHNPPPSTSKEPSAAAPTGAGGVAPGSGNNSGGPSLLVPLPVNPPSSPTPSFSDAKAAGALLNGPPQFSTAPEIKAPEPLSSLKSMAERAAISSGIEDPVPTLHLTERDIILSSTSAPPASAQPPLQLSEVNIPLSLGVCPLGPVPLTKEQLYQQAMEEAAWHHMPHPSDSERIRQYLPRNPCPTPPYHHQMPPPHSDTVEFYQRLSTETLFFIFYYLEGTKAQYLAAKALKKQSWRFHTKYMMWFQRHEEPKTITDEFEQGTYIYFDYEKWGQRKKEGFTFEYRYLEDRDLQ</sequence>
<dbReference type="Gene3D" id="2.30.30.1020">
    <property type="entry name" value="CCR4-NOT complex subunit 2/3/5, C-terminal domain"/>
    <property type="match status" value="1"/>
</dbReference>
<keyword evidence="7 15" id="KW-0810">Translation regulation</keyword>
<evidence type="ECO:0000313" key="19">
    <source>
        <dbReference type="Ensembl" id="ENSMFAP00000042737.2"/>
    </source>
</evidence>
<keyword evidence="4 15" id="KW-0963">Cytoplasm</keyword>
<dbReference type="GO" id="GO:0031047">
    <property type="term" value="P:regulatory ncRNA-mediated gene silencing"/>
    <property type="evidence" value="ECO:0007669"/>
    <property type="project" value="UniProtKB-UniRule"/>
</dbReference>
<keyword evidence="10 15" id="KW-0804">Transcription</keyword>
<dbReference type="GO" id="GO:0005634">
    <property type="term" value="C:nucleus"/>
    <property type="evidence" value="ECO:0007669"/>
    <property type="project" value="UniProtKB-SubCell"/>
</dbReference>
<keyword evidence="11 15" id="KW-0539">Nucleus</keyword>
<keyword evidence="3 15" id="KW-0217">Developmental protein</keyword>
<accession>A0A2K5X010</accession>
<dbReference type="Pfam" id="PF04153">
    <property type="entry name" value="NOT2_3_5_C"/>
    <property type="match status" value="1"/>
</dbReference>
<feature type="compositionally biased region" description="Gly residues" evidence="16">
    <location>
        <begin position="503"/>
        <end position="515"/>
    </location>
</feature>
<keyword evidence="9 15" id="KW-0943">RNA-mediated gene silencing</keyword>
<evidence type="ECO:0000256" key="8">
    <source>
        <dbReference type="ARBA" id="ARBA00023015"/>
    </source>
</evidence>
<feature type="compositionally biased region" description="Low complexity" evidence="16">
    <location>
        <begin position="465"/>
        <end position="481"/>
    </location>
</feature>
<feature type="region of interest" description="Disordered" evidence="16">
    <location>
        <begin position="240"/>
        <end position="398"/>
    </location>
</feature>
<dbReference type="Ensembl" id="ENSMFAT00000017021.2">
    <property type="protein sequence ID" value="ENSMFAP00000042737.2"/>
    <property type="gene ID" value="ENSMFAG00000040073.2"/>
</dbReference>
<evidence type="ECO:0000256" key="2">
    <source>
        <dbReference type="ARBA" id="ARBA00007682"/>
    </source>
</evidence>
<dbReference type="GO" id="GO:0030015">
    <property type="term" value="C:CCR4-NOT core complex"/>
    <property type="evidence" value="ECO:0007669"/>
    <property type="project" value="UniProtKB-UniRule"/>
</dbReference>
<evidence type="ECO:0000256" key="16">
    <source>
        <dbReference type="SAM" id="MobiDB-lite"/>
    </source>
</evidence>
<dbReference type="FunFam" id="2.30.30.1020:FF:000002">
    <property type="entry name" value="CCR4-NOT transcription complex subunit 3"/>
    <property type="match status" value="1"/>
</dbReference>
<organism evidence="19 20">
    <name type="scientific">Macaca fascicularis</name>
    <name type="common">Crab-eating macaque</name>
    <name type="synonym">Cynomolgus monkey</name>
    <dbReference type="NCBI Taxonomy" id="9541"/>
    <lineage>
        <taxon>Eukaryota</taxon>
        <taxon>Metazoa</taxon>
        <taxon>Chordata</taxon>
        <taxon>Craniata</taxon>
        <taxon>Vertebrata</taxon>
        <taxon>Euteleostomi</taxon>
        <taxon>Mammalia</taxon>
        <taxon>Eutheria</taxon>
        <taxon>Euarchontoglires</taxon>
        <taxon>Primates</taxon>
        <taxon>Haplorrhini</taxon>
        <taxon>Catarrhini</taxon>
        <taxon>Cercopithecidae</taxon>
        <taxon>Cercopithecinae</taxon>
        <taxon>Macaca</taxon>
    </lineage>
</organism>
<dbReference type="VEuPathDB" id="HostDB:ENSMFAG00000040073"/>
<evidence type="ECO:0000256" key="11">
    <source>
        <dbReference type="ARBA" id="ARBA00023242"/>
    </source>
</evidence>
<evidence type="ECO:0000256" key="1">
    <source>
        <dbReference type="ARBA" id="ARBA00004123"/>
    </source>
</evidence>
<dbReference type="Bgee" id="ENSMFAG00000040073">
    <property type="expression patterns" value="Expressed in cerebellum and 13 other cell types or tissues"/>
</dbReference>
<gene>
    <name evidence="19" type="primary">CNOT3</name>
</gene>
<evidence type="ECO:0000259" key="17">
    <source>
        <dbReference type="Pfam" id="PF04065"/>
    </source>
</evidence>
<reference evidence="19 20" key="1">
    <citation type="submission" date="2013-03" db="EMBL/GenBank/DDBJ databases">
        <authorList>
            <person name="Warren W."/>
            <person name="Wilson R.K."/>
        </authorList>
    </citation>
    <scope>NUCLEOTIDE SEQUENCE</scope>
</reference>
<evidence type="ECO:0000256" key="3">
    <source>
        <dbReference type="ARBA" id="ARBA00022473"/>
    </source>
</evidence>
<comment type="similarity">
    <text evidence="2 15">Belongs to the CNOT2/3/5 family.</text>
</comment>
<keyword evidence="6" id="KW-0597">Phosphoprotein</keyword>
<evidence type="ECO:0000256" key="6">
    <source>
        <dbReference type="ARBA" id="ARBA00022553"/>
    </source>
</evidence>
<dbReference type="AlphaFoldDB" id="A0A2K5X010"/>
<proteinExistence type="inferred from homology"/>
<comment type="subunit">
    <text evidence="14">Component of the CCR4-NOT complex; distinct complexes seem to exist that differ in the participation of probably mutually exclusive catalytic subunits. In the complex interacts directly with CNOT2. Interacts with TIP120B and NANOS2. Interacts with EBF1. Interacts in an RNA-independent manner with BICC1 (via KH domains).</text>
</comment>
<evidence type="ECO:0000256" key="13">
    <source>
        <dbReference type="ARBA" id="ARBA00083548"/>
    </source>
</evidence>
<evidence type="ECO:0000256" key="15">
    <source>
        <dbReference type="PIRNR" id="PIRNR005290"/>
    </source>
</evidence>
<evidence type="ECO:0000256" key="4">
    <source>
        <dbReference type="ARBA" id="ARBA00022490"/>
    </source>
</evidence>
<keyword evidence="8 15" id="KW-0805">Transcription regulation</keyword>
<dbReference type="InterPro" id="IPR007282">
    <property type="entry name" value="NOT2/3/5_C"/>
</dbReference>
<evidence type="ECO:0000256" key="7">
    <source>
        <dbReference type="ARBA" id="ARBA00022845"/>
    </source>
</evidence>
<dbReference type="PIRSF" id="PIRSF005290">
    <property type="entry name" value="NOT_su_3_5"/>
    <property type="match status" value="1"/>
</dbReference>
<evidence type="ECO:0000256" key="5">
    <source>
        <dbReference type="ARBA" id="ARBA00022491"/>
    </source>
</evidence>
<protein>
    <recommendedName>
        <fullName evidence="12">CCR4-NOT transcription complex subunit 3</fullName>
    </recommendedName>
    <alternativeName>
        <fullName evidence="13">CCR4-associated factor 3</fullName>
    </alternativeName>
</protein>
<name>A0A2K5X010_MACFA</name>
<feature type="compositionally biased region" description="Pro residues" evidence="16">
    <location>
        <begin position="482"/>
        <end position="491"/>
    </location>
</feature>
<evidence type="ECO:0000256" key="9">
    <source>
        <dbReference type="ARBA" id="ARBA00023158"/>
    </source>
</evidence>
<feature type="compositionally biased region" description="Polar residues" evidence="16">
    <location>
        <begin position="294"/>
        <end position="315"/>
    </location>
</feature>
<dbReference type="GO" id="GO:0006417">
    <property type="term" value="P:regulation of translation"/>
    <property type="evidence" value="ECO:0007669"/>
    <property type="project" value="UniProtKB-KW"/>
</dbReference>
<evidence type="ECO:0000259" key="18">
    <source>
        <dbReference type="Pfam" id="PF04153"/>
    </source>
</evidence>
<dbReference type="GO" id="GO:0006355">
    <property type="term" value="P:regulation of DNA-templated transcription"/>
    <property type="evidence" value="ECO:0007669"/>
    <property type="project" value="UniProtKB-UniRule"/>
</dbReference>
<comment type="subcellular location">
    <subcellularLocation>
        <location evidence="15">Cytoplasm</location>
        <location evidence="15">P-body</location>
    </subcellularLocation>
    <subcellularLocation>
        <location evidence="1 15">Nucleus</location>
    </subcellularLocation>
    <text evidence="15">NANOS2 promotes its localization to P-body.</text>
</comment>
<dbReference type="GO" id="GO:0000932">
    <property type="term" value="C:P-body"/>
    <property type="evidence" value="ECO:0007669"/>
    <property type="project" value="UniProtKB-SubCell"/>
</dbReference>
<dbReference type="GO" id="GO:0005829">
    <property type="term" value="C:cytosol"/>
    <property type="evidence" value="ECO:0007669"/>
    <property type="project" value="UniProtKB-ARBA"/>
</dbReference>
<dbReference type="Proteomes" id="UP000233100">
    <property type="component" value="Chromosome 19"/>
</dbReference>
<feature type="domain" description="CCR4-Not complex component Not N-terminal" evidence="17">
    <location>
        <begin position="4"/>
        <end position="232"/>
    </location>
</feature>
<dbReference type="InterPro" id="IPR007207">
    <property type="entry name" value="Not_N"/>
</dbReference>
<feature type="compositionally biased region" description="Low complexity" evidence="16">
    <location>
        <begin position="350"/>
        <end position="362"/>
    </location>
</feature>
<feature type="domain" description="NOT2/NOT3/NOT5 C-terminal" evidence="18">
    <location>
        <begin position="646"/>
        <end position="771"/>
    </location>
</feature>
<feature type="compositionally biased region" description="Low complexity" evidence="16">
    <location>
        <begin position="257"/>
        <end position="268"/>
    </location>
</feature>
<keyword evidence="20" id="KW-1185">Reference proteome</keyword>
<feature type="region of interest" description="Disordered" evidence="16">
    <location>
        <begin position="465"/>
        <end position="541"/>
    </location>
</feature>
<evidence type="ECO:0000256" key="12">
    <source>
        <dbReference type="ARBA" id="ARBA00071433"/>
    </source>
</evidence>
<dbReference type="PANTHER" id="PTHR23326">
    <property type="entry name" value="CCR4 NOT-RELATED"/>
    <property type="match status" value="1"/>
</dbReference>
<evidence type="ECO:0000256" key="10">
    <source>
        <dbReference type="ARBA" id="ARBA00023163"/>
    </source>
</evidence>
<evidence type="ECO:0000313" key="20">
    <source>
        <dbReference type="Proteomes" id="UP000233100"/>
    </source>
</evidence>
<reference evidence="19" key="3">
    <citation type="submission" date="2025-09" db="UniProtKB">
        <authorList>
            <consortium name="Ensembl"/>
        </authorList>
    </citation>
    <scope>IDENTIFICATION</scope>
</reference>
<dbReference type="GO" id="GO:2000036">
    <property type="term" value="P:regulation of stem cell population maintenance"/>
    <property type="evidence" value="ECO:0007669"/>
    <property type="project" value="Ensembl"/>
</dbReference>